<comment type="caution">
    <text evidence="2">The sequence shown here is derived from an EMBL/GenBank/DDBJ whole genome shotgun (WGS) entry which is preliminary data.</text>
</comment>
<dbReference type="AlphaFoldDB" id="A0A834IHZ9"/>
<accession>A0A834IHZ9</accession>
<evidence type="ECO:0000256" key="1">
    <source>
        <dbReference type="SAM" id="MobiDB-lite"/>
    </source>
</evidence>
<dbReference type="Proteomes" id="UP000625711">
    <property type="component" value="Unassembled WGS sequence"/>
</dbReference>
<organism evidence="2 3">
    <name type="scientific">Rhynchophorus ferrugineus</name>
    <name type="common">Red palm weevil</name>
    <name type="synonym">Curculio ferrugineus</name>
    <dbReference type="NCBI Taxonomy" id="354439"/>
    <lineage>
        <taxon>Eukaryota</taxon>
        <taxon>Metazoa</taxon>
        <taxon>Ecdysozoa</taxon>
        <taxon>Arthropoda</taxon>
        <taxon>Hexapoda</taxon>
        <taxon>Insecta</taxon>
        <taxon>Pterygota</taxon>
        <taxon>Neoptera</taxon>
        <taxon>Endopterygota</taxon>
        <taxon>Coleoptera</taxon>
        <taxon>Polyphaga</taxon>
        <taxon>Cucujiformia</taxon>
        <taxon>Curculionidae</taxon>
        <taxon>Dryophthorinae</taxon>
        <taxon>Rhynchophorus</taxon>
    </lineage>
</organism>
<sequence>MDQRVSGLDSDGDCWSATLNDCQVCGIVKRHHIDSVLERGTERFFDLKWKILAILRRVYDNKFDGEMGGGDLRPPSRFLNMQQQLRE</sequence>
<evidence type="ECO:0000313" key="3">
    <source>
        <dbReference type="Proteomes" id="UP000625711"/>
    </source>
</evidence>
<proteinExistence type="predicted"/>
<keyword evidence="3" id="KW-1185">Reference proteome</keyword>
<evidence type="ECO:0000313" key="2">
    <source>
        <dbReference type="EMBL" id="KAF7274437.1"/>
    </source>
</evidence>
<feature type="region of interest" description="Disordered" evidence="1">
    <location>
        <begin position="68"/>
        <end position="87"/>
    </location>
</feature>
<name>A0A834IHZ9_RHYFE</name>
<gene>
    <name evidence="2" type="ORF">GWI33_012906</name>
</gene>
<dbReference type="EMBL" id="JAACXV010012820">
    <property type="protein sequence ID" value="KAF7274437.1"/>
    <property type="molecule type" value="Genomic_DNA"/>
</dbReference>
<protein>
    <submittedName>
        <fullName evidence="2">Uncharacterized protein</fullName>
    </submittedName>
</protein>
<reference evidence="2" key="1">
    <citation type="submission" date="2020-08" db="EMBL/GenBank/DDBJ databases">
        <title>Genome sequencing and assembly of the red palm weevil Rhynchophorus ferrugineus.</title>
        <authorList>
            <person name="Dias G.B."/>
            <person name="Bergman C.M."/>
            <person name="Manee M."/>
        </authorList>
    </citation>
    <scope>NUCLEOTIDE SEQUENCE</scope>
    <source>
        <strain evidence="2">AA-2017</strain>
        <tissue evidence="2">Whole larva</tissue>
    </source>
</reference>